<dbReference type="GO" id="GO:0005762">
    <property type="term" value="C:mitochondrial large ribosomal subunit"/>
    <property type="evidence" value="ECO:0007669"/>
    <property type="project" value="TreeGrafter"/>
</dbReference>
<evidence type="ECO:0000313" key="12">
    <source>
        <dbReference type="Proteomes" id="UP000037069"/>
    </source>
</evidence>
<dbReference type="PANTHER" id="PTHR21026:SF2">
    <property type="entry name" value="LARGE RIBOSOMAL SUBUNIT PROTEIN BL32M"/>
    <property type="match status" value="1"/>
</dbReference>
<dbReference type="EMBL" id="JRES01000501">
    <property type="protein sequence ID" value="KNC30743.1"/>
    <property type="molecule type" value="Genomic_DNA"/>
</dbReference>
<dbReference type="InterPro" id="IPR011332">
    <property type="entry name" value="Ribosomal_zn-bd"/>
</dbReference>
<evidence type="ECO:0000256" key="1">
    <source>
        <dbReference type="ARBA" id="ARBA00004173"/>
    </source>
</evidence>
<dbReference type="GO" id="GO:0003735">
    <property type="term" value="F:structural constituent of ribosome"/>
    <property type="evidence" value="ECO:0007669"/>
    <property type="project" value="TreeGrafter"/>
</dbReference>
<evidence type="ECO:0000256" key="9">
    <source>
        <dbReference type="ARBA" id="ARBA00045766"/>
    </source>
</evidence>
<dbReference type="STRING" id="7375.A0A0L0CEA6"/>
<accession>A0A0L0CEA6</accession>
<dbReference type="GO" id="GO:0006412">
    <property type="term" value="P:translation"/>
    <property type="evidence" value="ECO:0007669"/>
    <property type="project" value="InterPro"/>
</dbReference>
<reference evidence="11 12" key="1">
    <citation type="journal article" date="2015" name="Nat. Commun.">
        <title>Lucilia cuprina genome unlocks parasitic fly biology to underpin future interventions.</title>
        <authorList>
            <person name="Anstead C.A."/>
            <person name="Korhonen P.K."/>
            <person name="Young N.D."/>
            <person name="Hall R.S."/>
            <person name="Jex A.R."/>
            <person name="Murali S.C."/>
            <person name="Hughes D.S."/>
            <person name="Lee S.F."/>
            <person name="Perry T."/>
            <person name="Stroehlein A.J."/>
            <person name="Ansell B.R."/>
            <person name="Breugelmans B."/>
            <person name="Hofmann A."/>
            <person name="Qu J."/>
            <person name="Dugan S."/>
            <person name="Lee S.L."/>
            <person name="Chao H."/>
            <person name="Dinh H."/>
            <person name="Han Y."/>
            <person name="Doddapaneni H.V."/>
            <person name="Worley K.C."/>
            <person name="Muzny D.M."/>
            <person name="Ioannidis P."/>
            <person name="Waterhouse R.M."/>
            <person name="Zdobnov E.M."/>
            <person name="James P.J."/>
            <person name="Bagnall N.H."/>
            <person name="Kotze A.C."/>
            <person name="Gibbs R.A."/>
            <person name="Richards S."/>
            <person name="Batterham P."/>
            <person name="Gasser R.B."/>
        </authorList>
    </citation>
    <scope>NUCLEOTIDE SEQUENCE [LARGE SCALE GENOMIC DNA]</scope>
    <source>
        <strain evidence="11 12">LS</strain>
        <tissue evidence="11">Full body</tissue>
    </source>
</reference>
<organism evidence="11 12">
    <name type="scientific">Lucilia cuprina</name>
    <name type="common">Green bottle fly</name>
    <name type="synonym">Australian sheep blowfly</name>
    <dbReference type="NCBI Taxonomy" id="7375"/>
    <lineage>
        <taxon>Eukaryota</taxon>
        <taxon>Metazoa</taxon>
        <taxon>Ecdysozoa</taxon>
        <taxon>Arthropoda</taxon>
        <taxon>Hexapoda</taxon>
        <taxon>Insecta</taxon>
        <taxon>Pterygota</taxon>
        <taxon>Neoptera</taxon>
        <taxon>Endopterygota</taxon>
        <taxon>Diptera</taxon>
        <taxon>Brachycera</taxon>
        <taxon>Muscomorpha</taxon>
        <taxon>Oestroidea</taxon>
        <taxon>Calliphoridae</taxon>
        <taxon>Luciliinae</taxon>
        <taxon>Lucilia</taxon>
    </lineage>
</organism>
<comment type="similarity">
    <text evidence="2">Belongs to the bacterial ribosomal protein bL32 family.</text>
</comment>
<proteinExistence type="inferred from homology"/>
<evidence type="ECO:0000256" key="3">
    <source>
        <dbReference type="ARBA" id="ARBA00022946"/>
    </source>
</evidence>
<evidence type="ECO:0000256" key="2">
    <source>
        <dbReference type="ARBA" id="ARBA00008560"/>
    </source>
</evidence>
<gene>
    <name evidence="11" type="ORF">FF38_11655</name>
</gene>
<dbReference type="OMA" id="VLCPHCY"/>
<evidence type="ECO:0000256" key="8">
    <source>
        <dbReference type="ARBA" id="ARBA00042577"/>
    </source>
</evidence>
<comment type="subcellular location">
    <subcellularLocation>
        <location evidence="1">Mitochondrion</location>
    </subcellularLocation>
</comment>
<keyword evidence="3" id="KW-0809">Transit peptide</keyword>
<dbReference type="OrthoDB" id="2014905at2759"/>
<evidence type="ECO:0000256" key="5">
    <source>
        <dbReference type="ARBA" id="ARBA00023128"/>
    </source>
</evidence>
<keyword evidence="5" id="KW-0496">Mitochondrion</keyword>
<comment type="caution">
    <text evidence="11">The sequence shown here is derived from an EMBL/GenBank/DDBJ whole genome shotgun (WGS) entry which is preliminary data.</text>
</comment>
<sequence>MSRNLVFYVANFINRLESLLPRIFQQNSGFPALALAGMPSTYAGRFNQNTQDSQRSLKDIIGDGILWAVPKHRRTVEKRLNRKFGYPEYNWKPLRVKTHLRTCNQCGHDHEAGILCPHCYNKVREETKQMQDQIQQQLGLNPVEQDVVVLYEGERSEQPSEMLNGKRIVEMPKPRPLWFTKNLLQKTTQQPSNSKEVKPNDLA</sequence>
<dbReference type="Proteomes" id="UP000037069">
    <property type="component" value="Unassembled WGS sequence"/>
</dbReference>
<dbReference type="SUPFAM" id="SSF57829">
    <property type="entry name" value="Zn-binding ribosomal proteins"/>
    <property type="match status" value="1"/>
</dbReference>
<evidence type="ECO:0000256" key="7">
    <source>
        <dbReference type="ARBA" id="ARBA00039935"/>
    </source>
</evidence>
<evidence type="ECO:0000256" key="6">
    <source>
        <dbReference type="ARBA" id="ARBA00023274"/>
    </source>
</evidence>
<keyword evidence="12" id="KW-1185">Reference proteome</keyword>
<evidence type="ECO:0000256" key="10">
    <source>
        <dbReference type="SAM" id="MobiDB-lite"/>
    </source>
</evidence>
<name>A0A0L0CEA6_LUCCU</name>
<comment type="function">
    <text evidence="9">Component of the mitochondrial large ribosomal subunit (mt-LSU). The mitochondrial ribosome (mitoribosome) is a large ribonucleoprotein complex responsible for the synthesis of proteins inside mitochondria.</text>
</comment>
<evidence type="ECO:0000256" key="4">
    <source>
        <dbReference type="ARBA" id="ARBA00022980"/>
    </source>
</evidence>
<feature type="compositionally biased region" description="Polar residues" evidence="10">
    <location>
        <begin position="184"/>
        <end position="194"/>
    </location>
</feature>
<evidence type="ECO:0000313" key="11">
    <source>
        <dbReference type="EMBL" id="KNC30743.1"/>
    </source>
</evidence>
<dbReference type="InterPro" id="IPR051991">
    <property type="entry name" value="Mitoribosomal_protein_bL32"/>
</dbReference>
<dbReference type="AlphaFoldDB" id="A0A0L0CEA6"/>
<dbReference type="PANTHER" id="PTHR21026">
    <property type="entry name" value="39S RIBOSOMAL PROTEIN L32, MITOCHONDRIAL"/>
    <property type="match status" value="1"/>
</dbReference>
<feature type="region of interest" description="Disordered" evidence="10">
    <location>
        <begin position="184"/>
        <end position="203"/>
    </location>
</feature>
<keyword evidence="4 11" id="KW-0689">Ribosomal protein</keyword>
<keyword evidence="6" id="KW-0687">Ribonucleoprotein</keyword>
<protein>
    <recommendedName>
        <fullName evidence="7">Large ribosomal subunit protein bL32m</fullName>
    </recommendedName>
    <alternativeName>
        <fullName evidence="8">39S ribosomal protein L32, mitochondrial</fullName>
    </alternativeName>
</protein>